<dbReference type="EMBL" id="BMYZ01000001">
    <property type="protein sequence ID" value="GGY62614.1"/>
    <property type="molecule type" value="Genomic_DNA"/>
</dbReference>
<dbReference type="InterPro" id="IPR051686">
    <property type="entry name" value="Lipoprotein_DolP"/>
</dbReference>
<evidence type="ECO:0000313" key="4">
    <source>
        <dbReference type="Proteomes" id="UP000619761"/>
    </source>
</evidence>
<dbReference type="PROSITE" id="PS50914">
    <property type="entry name" value="BON"/>
    <property type="match status" value="1"/>
</dbReference>
<keyword evidence="1" id="KW-0732">Signal</keyword>
<sequence length="194" mass="21475">MKTSTRISLLSLALCTSLLMSGCAEVINATTSKPIEMKANERTMGAKLNDNEIETAAKVNIKKADPQLEHAHVNIDSFNGIVLLTGQVPSDELRNLVADTVYKLNPVREIHNELIVSEPTNFTARSKDAWISTKIKAQLLADSETESRRVHFVTENQAVFLMGIVTHAEADRIVNMVSHTADVQKVVKVFEYVD</sequence>
<feature type="domain" description="BON" evidence="2">
    <location>
        <begin position="49"/>
        <end position="118"/>
    </location>
</feature>
<name>A0ABQ3AP00_9GAMM</name>
<keyword evidence="4" id="KW-1185">Reference proteome</keyword>
<reference evidence="4" key="1">
    <citation type="journal article" date="2019" name="Int. J. Syst. Evol. Microbiol.">
        <title>The Global Catalogue of Microorganisms (GCM) 10K type strain sequencing project: providing services to taxonomists for standard genome sequencing and annotation.</title>
        <authorList>
            <consortium name="The Broad Institute Genomics Platform"/>
            <consortium name="The Broad Institute Genome Sequencing Center for Infectious Disease"/>
            <person name="Wu L."/>
            <person name="Ma J."/>
        </authorList>
    </citation>
    <scope>NUCLEOTIDE SEQUENCE [LARGE SCALE GENOMIC DNA]</scope>
    <source>
        <strain evidence="4">KCTC 32239</strain>
    </source>
</reference>
<evidence type="ECO:0000313" key="3">
    <source>
        <dbReference type="EMBL" id="GGY62614.1"/>
    </source>
</evidence>
<accession>A0ABQ3AP00</accession>
<evidence type="ECO:0000256" key="1">
    <source>
        <dbReference type="SAM" id="SignalP"/>
    </source>
</evidence>
<evidence type="ECO:0000259" key="2">
    <source>
        <dbReference type="PROSITE" id="PS50914"/>
    </source>
</evidence>
<proteinExistence type="predicted"/>
<dbReference type="PANTHER" id="PTHR34606:SF4">
    <property type="entry name" value="OUTER MEMBRANE LIPOPROTEIN DOLP"/>
    <property type="match status" value="1"/>
</dbReference>
<dbReference type="Proteomes" id="UP000619761">
    <property type="component" value="Unassembled WGS sequence"/>
</dbReference>
<protein>
    <submittedName>
        <fullName evidence="3">Phospholipid-binding protein</fullName>
    </submittedName>
</protein>
<organism evidence="3 4">
    <name type="scientific">Cellvibrio zantedeschiae</name>
    <dbReference type="NCBI Taxonomy" id="1237077"/>
    <lineage>
        <taxon>Bacteria</taxon>
        <taxon>Pseudomonadati</taxon>
        <taxon>Pseudomonadota</taxon>
        <taxon>Gammaproteobacteria</taxon>
        <taxon>Cellvibrionales</taxon>
        <taxon>Cellvibrionaceae</taxon>
        <taxon>Cellvibrio</taxon>
    </lineage>
</organism>
<dbReference type="PANTHER" id="PTHR34606">
    <property type="entry name" value="BON DOMAIN-CONTAINING PROTEIN"/>
    <property type="match status" value="1"/>
</dbReference>
<feature type="signal peptide" evidence="1">
    <location>
        <begin position="1"/>
        <end position="26"/>
    </location>
</feature>
<dbReference type="Pfam" id="PF04972">
    <property type="entry name" value="BON"/>
    <property type="match status" value="2"/>
</dbReference>
<dbReference type="InterPro" id="IPR007055">
    <property type="entry name" value="BON_dom"/>
</dbReference>
<dbReference type="Gene3D" id="3.30.1340.30">
    <property type="match status" value="1"/>
</dbReference>
<gene>
    <name evidence="3" type="ORF">GCM10011613_02650</name>
</gene>
<feature type="chain" id="PRO_5046613117" evidence="1">
    <location>
        <begin position="27"/>
        <end position="194"/>
    </location>
</feature>
<dbReference type="RefSeq" id="WP_189415353.1">
    <property type="nucleotide sequence ID" value="NZ_BMYZ01000001.1"/>
</dbReference>
<comment type="caution">
    <text evidence="3">The sequence shown here is derived from an EMBL/GenBank/DDBJ whole genome shotgun (WGS) entry which is preliminary data.</text>
</comment>
<dbReference type="PROSITE" id="PS51257">
    <property type="entry name" value="PROKAR_LIPOPROTEIN"/>
    <property type="match status" value="1"/>
</dbReference>